<comment type="caution">
    <text evidence="1">The sequence shown here is derived from an EMBL/GenBank/DDBJ whole genome shotgun (WGS) entry which is preliminary data.</text>
</comment>
<proteinExistence type="predicted"/>
<accession>A0A3R9HB86</accession>
<dbReference type="RefSeq" id="WP_049552804.1">
    <property type="nucleotide sequence ID" value="NZ_CP076614.1"/>
</dbReference>
<name>A0A3R9HB86_STRSA</name>
<evidence type="ECO:0000313" key="2">
    <source>
        <dbReference type="Proteomes" id="UP000269317"/>
    </source>
</evidence>
<dbReference type="EMBL" id="RJML01000001">
    <property type="protein sequence ID" value="RSI12060.1"/>
    <property type="molecule type" value="Genomic_DNA"/>
</dbReference>
<protein>
    <submittedName>
        <fullName evidence="1">Uncharacterized protein</fullName>
    </submittedName>
</protein>
<gene>
    <name evidence="1" type="ORF">D8887_00110</name>
</gene>
<sequence>MERRDVTWEDVNRKERELTEFEDKYRHEKKLFERNEKELYDRFREFGNLVDEEIEKMTYVLERFSVSSEDMQDYFFNMENLMLESQTVYNQQTIKLDEKQLECEKAFRKNRDKLEEEYYQMRKRYESSNK</sequence>
<reference evidence="1 2" key="1">
    <citation type="submission" date="2018-11" db="EMBL/GenBank/DDBJ databases">
        <title>Species Designations Belie Phenotypic and Genotypic Heterogeneity in Oral Streptococci.</title>
        <authorList>
            <person name="Velsko I."/>
        </authorList>
    </citation>
    <scope>NUCLEOTIDE SEQUENCE [LARGE SCALE GENOMIC DNA]</scope>
    <source>
        <strain evidence="1 2">KLC03</strain>
    </source>
</reference>
<organism evidence="1 2">
    <name type="scientific">Streptococcus sanguinis</name>
    <dbReference type="NCBI Taxonomy" id="1305"/>
    <lineage>
        <taxon>Bacteria</taxon>
        <taxon>Bacillati</taxon>
        <taxon>Bacillota</taxon>
        <taxon>Bacilli</taxon>
        <taxon>Lactobacillales</taxon>
        <taxon>Streptococcaceae</taxon>
        <taxon>Streptococcus</taxon>
    </lineage>
</organism>
<evidence type="ECO:0000313" key="1">
    <source>
        <dbReference type="EMBL" id="RSI12060.1"/>
    </source>
</evidence>
<dbReference type="Proteomes" id="UP000269317">
    <property type="component" value="Unassembled WGS sequence"/>
</dbReference>
<dbReference type="AlphaFoldDB" id="A0A3R9HB86"/>